<accession>A0ABP8X8Q2</accession>
<sequence>MTGIAPQRAPGAEHSQAPMQFDINGERLIVRRSWPGKEGERIYECRDSLQRIRAVVEVPEFGVKLTPYANDRKLPSLQPGGELIVHRAGKRAVDCTSRGFVKHLRAGKSADVAAATTTMGALAEGAGFSVPRVLETTEHSVTLSTVPGRPLMELEQECWALAWDEWQAAWSRIVLSDVGGADDWQTHDAAAEAGVVGTWLANLREHDPGELAGRFADRLTEVEGGVHEALLSLDDRTQGTARNELVPAHRDLHDGQMLFDCANRRMGVLDFDTAVLADRELDLANLEVHIDLRVMQGLLSEDMALLARIAIAEASRVVGADARRMAVYREATRARLVCVYAFRPQWVPVAERLLDQLG</sequence>
<reference evidence="4" key="1">
    <citation type="journal article" date="2019" name="Int. J. Syst. Evol. Microbiol.">
        <title>The Global Catalogue of Microorganisms (GCM) 10K type strain sequencing project: providing services to taxonomists for standard genome sequencing and annotation.</title>
        <authorList>
            <consortium name="The Broad Institute Genomics Platform"/>
            <consortium name="The Broad Institute Genome Sequencing Center for Infectious Disease"/>
            <person name="Wu L."/>
            <person name="Ma J."/>
        </authorList>
    </citation>
    <scope>NUCLEOTIDE SEQUENCE [LARGE SCALE GENOMIC DNA]</scope>
    <source>
        <strain evidence="4">JCM 18958</strain>
    </source>
</reference>
<evidence type="ECO:0000313" key="3">
    <source>
        <dbReference type="EMBL" id="GAA4701202.1"/>
    </source>
</evidence>
<comment type="caution">
    <text evidence="3">The sequence shown here is derived from an EMBL/GenBank/DDBJ whole genome shotgun (WGS) entry which is preliminary data.</text>
</comment>
<dbReference type="Proteomes" id="UP001501446">
    <property type="component" value="Unassembled WGS sequence"/>
</dbReference>
<feature type="region of interest" description="Disordered" evidence="1">
    <location>
        <begin position="1"/>
        <end position="20"/>
    </location>
</feature>
<feature type="domain" description="Aminoglycoside phosphotransferase" evidence="2">
    <location>
        <begin position="105"/>
        <end position="286"/>
    </location>
</feature>
<keyword evidence="4" id="KW-1185">Reference proteome</keyword>
<protein>
    <recommendedName>
        <fullName evidence="2">Aminoglycoside phosphotransferase domain-containing protein</fullName>
    </recommendedName>
</protein>
<evidence type="ECO:0000259" key="2">
    <source>
        <dbReference type="Pfam" id="PF01636"/>
    </source>
</evidence>
<evidence type="ECO:0000256" key="1">
    <source>
        <dbReference type="SAM" id="MobiDB-lite"/>
    </source>
</evidence>
<dbReference type="SUPFAM" id="SSF56112">
    <property type="entry name" value="Protein kinase-like (PK-like)"/>
    <property type="match status" value="1"/>
</dbReference>
<gene>
    <name evidence="3" type="ORF">GCM10025781_19440</name>
</gene>
<dbReference type="InterPro" id="IPR002575">
    <property type="entry name" value="Aminoglycoside_PTrfase"/>
</dbReference>
<dbReference type="EMBL" id="BAABLN010000031">
    <property type="protein sequence ID" value="GAA4701202.1"/>
    <property type="molecule type" value="Genomic_DNA"/>
</dbReference>
<evidence type="ECO:0000313" key="4">
    <source>
        <dbReference type="Proteomes" id="UP001501446"/>
    </source>
</evidence>
<organism evidence="3 4">
    <name type="scientific">Kocuria gwangalliensis</name>
    <dbReference type="NCBI Taxonomy" id="501592"/>
    <lineage>
        <taxon>Bacteria</taxon>
        <taxon>Bacillati</taxon>
        <taxon>Actinomycetota</taxon>
        <taxon>Actinomycetes</taxon>
        <taxon>Micrococcales</taxon>
        <taxon>Micrococcaceae</taxon>
        <taxon>Kocuria</taxon>
    </lineage>
</organism>
<dbReference type="Pfam" id="PF01636">
    <property type="entry name" value="APH"/>
    <property type="match status" value="1"/>
</dbReference>
<dbReference type="InterPro" id="IPR011009">
    <property type="entry name" value="Kinase-like_dom_sf"/>
</dbReference>
<name>A0ABP8X8Q2_9MICC</name>
<dbReference type="Gene3D" id="3.90.1200.10">
    <property type="match status" value="1"/>
</dbReference>
<proteinExistence type="predicted"/>